<accession>A0ABM7G801</accession>
<name>A0ABM7G801_9SPHN</name>
<evidence type="ECO:0000256" key="1">
    <source>
        <dbReference type="SAM" id="SignalP"/>
    </source>
</evidence>
<keyword evidence="3" id="KW-1185">Reference proteome</keyword>
<proteinExistence type="predicted"/>
<dbReference type="SUPFAM" id="SSF56935">
    <property type="entry name" value="Porins"/>
    <property type="match status" value="1"/>
</dbReference>
<organism evidence="2 3">
    <name type="scientific">Sphingomonas bisphenolicum</name>
    <dbReference type="NCBI Taxonomy" id="296544"/>
    <lineage>
        <taxon>Bacteria</taxon>
        <taxon>Pseudomonadati</taxon>
        <taxon>Pseudomonadota</taxon>
        <taxon>Alphaproteobacteria</taxon>
        <taxon>Sphingomonadales</taxon>
        <taxon>Sphingomonadaceae</taxon>
        <taxon>Sphingomonas</taxon>
    </lineage>
</organism>
<reference evidence="2" key="1">
    <citation type="submission" date="2018-07" db="EMBL/GenBank/DDBJ databases">
        <title>Complete genome sequence of Sphingomonas bisphenolicum strain AO1, a bisphenol A degradative bacterium isolated from Japanese farm field.</title>
        <authorList>
            <person name="Murakami M."/>
            <person name="Koh M."/>
            <person name="Koba S."/>
            <person name="Matsumura Y."/>
        </authorList>
    </citation>
    <scope>NUCLEOTIDE SEQUENCE</scope>
    <source>
        <strain evidence="2">AO1</strain>
    </source>
</reference>
<keyword evidence="1" id="KW-0732">Signal</keyword>
<feature type="signal peptide" evidence="1">
    <location>
        <begin position="1"/>
        <end position="24"/>
    </location>
</feature>
<dbReference type="Proteomes" id="UP001059971">
    <property type="component" value="Chromosome 1"/>
</dbReference>
<sequence length="534" mass="57118">MKTVRLWIAGASCVALAAAMPVHAQSSSDEKRVDVVPYIGVDQVVMGPLKGGGDVLTYTNVTAGLTAEVQNKRVEAAVDLQYNHSFGWSSQAVDQDVLSGFGHANVNVARGLSIQSGGLATRVRTDGLSGASTQRDTYTSQVWSGYVGPSYTTQLGDFNVNASYRLGYARVDDSVSQNSVQGQGGGSFADSWTHSLSGSVGFSPDTVLPGIGLTASGGYDREDASQLDQRFEDLWGRVDATVPITPTLAAVGGVGYEKIQISQRSPELGADGLPLIRNGRYVTDKSSPRALVYDFDDIIWDAGVLWRPSRRTTLQARVGERYGGMTYQGSFLWQGRDSSVAIIVFDGIDSFGRMITADVAALSGSNFDVARNPFTGDITGCAFSTTGGGQCFNDALSGITDANFRYRGVSAQYSLRRGPWGWGVGAGYSQRKFITPSGQTILIRGSRDENWYGNGSVSYMFNDRDSIDLVGYVNYFDASGGRPDVLNYGSFASYYKGLSRRLSASASLGLDGVQADDLDTIISAMGQVGLRYSF</sequence>
<dbReference type="EMBL" id="AP018817">
    <property type="protein sequence ID" value="BBF71049.1"/>
    <property type="molecule type" value="Genomic_DNA"/>
</dbReference>
<gene>
    <name evidence="2" type="ORF">SBA_ch1_32490</name>
</gene>
<feature type="chain" id="PRO_5045076785" description="Glycine-rich cell wall structural protein" evidence="1">
    <location>
        <begin position="25"/>
        <end position="534"/>
    </location>
</feature>
<evidence type="ECO:0000313" key="3">
    <source>
        <dbReference type="Proteomes" id="UP001059971"/>
    </source>
</evidence>
<evidence type="ECO:0008006" key="4">
    <source>
        <dbReference type="Google" id="ProtNLM"/>
    </source>
</evidence>
<evidence type="ECO:0000313" key="2">
    <source>
        <dbReference type="EMBL" id="BBF71049.1"/>
    </source>
</evidence>
<protein>
    <recommendedName>
        <fullName evidence="4">Glycine-rich cell wall structural protein</fullName>
    </recommendedName>
</protein>